<dbReference type="Gene3D" id="2.60.210.10">
    <property type="entry name" value="Apoptosis, Tumor Necrosis Factor Receptor Associated Protein 2, Chain A"/>
    <property type="match status" value="1"/>
</dbReference>
<dbReference type="EMBL" id="CAXIEN010000394">
    <property type="protein sequence ID" value="CAL1296282.1"/>
    <property type="molecule type" value="Genomic_DNA"/>
</dbReference>
<dbReference type="InterPro" id="IPR002083">
    <property type="entry name" value="MATH/TRAF_dom"/>
</dbReference>
<dbReference type="PROSITE" id="PS50097">
    <property type="entry name" value="BTB"/>
    <property type="match status" value="1"/>
</dbReference>
<proteinExistence type="predicted"/>
<organism evidence="3 4">
    <name type="scientific">Larinioides sclopetarius</name>
    <dbReference type="NCBI Taxonomy" id="280406"/>
    <lineage>
        <taxon>Eukaryota</taxon>
        <taxon>Metazoa</taxon>
        <taxon>Ecdysozoa</taxon>
        <taxon>Arthropoda</taxon>
        <taxon>Chelicerata</taxon>
        <taxon>Arachnida</taxon>
        <taxon>Araneae</taxon>
        <taxon>Araneomorphae</taxon>
        <taxon>Entelegynae</taxon>
        <taxon>Araneoidea</taxon>
        <taxon>Araneidae</taxon>
        <taxon>Larinioides</taxon>
    </lineage>
</organism>
<dbReference type="InterPro" id="IPR011333">
    <property type="entry name" value="SKP1/BTB/POZ_sf"/>
</dbReference>
<dbReference type="Proteomes" id="UP001497382">
    <property type="component" value="Unassembled WGS sequence"/>
</dbReference>
<dbReference type="SUPFAM" id="SSF49599">
    <property type="entry name" value="TRAF domain-like"/>
    <property type="match status" value="1"/>
</dbReference>
<feature type="domain" description="BTB" evidence="1">
    <location>
        <begin position="346"/>
        <end position="411"/>
    </location>
</feature>
<dbReference type="GO" id="GO:0030163">
    <property type="term" value="P:protein catabolic process"/>
    <property type="evidence" value="ECO:0007669"/>
    <property type="project" value="UniProtKB-ARBA"/>
</dbReference>
<dbReference type="InterPro" id="IPR008974">
    <property type="entry name" value="TRAF-like"/>
</dbReference>
<evidence type="ECO:0008006" key="5">
    <source>
        <dbReference type="Google" id="ProtNLM"/>
    </source>
</evidence>
<accession>A0AAV2BK46</accession>
<protein>
    <recommendedName>
        <fullName evidence="5">Speckle-type POZ protein</fullName>
    </recommendedName>
</protein>
<keyword evidence="4" id="KW-1185">Reference proteome</keyword>
<dbReference type="Gene3D" id="3.30.710.10">
    <property type="entry name" value="Potassium Channel Kv1.1, Chain A"/>
    <property type="match status" value="1"/>
</dbReference>
<comment type="caution">
    <text evidence="3">The sequence shown here is derived from an EMBL/GenBank/DDBJ whole genome shotgun (WGS) entry which is preliminary data.</text>
</comment>
<dbReference type="CDD" id="cd18186">
    <property type="entry name" value="BTB_POZ_ZBTB_KLHL-like"/>
    <property type="match status" value="1"/>
</dbReference>
<dbReference type="InterPro" id="IPR000210">
    <property type="entry name" value="BTB/POZ_dom"/>
</dbReference>
<dbReference type="Pfam" id="PF22486">
    <property type="entry name" value="MATH_2"/>
    <property type="match status" value="1"/>
</dbReference>
<evidence type="ECO:0000259" key="2">
    <source>
        <dbReference type="PROSITE" id="PS50144"/>
    </source>
</evidence>
<dbReference type="SUPFAM" id="SSF54695">
    <property type="entry name" value="POZ domain"/>
    <property type="match status" value="1"/>
</dbReference>
<dbReference type="SMART" id="SM00225">
    <property type="entry name" value="BTB"/>
    <property type="match status" value="1"/>
</dbReference>
<feature type="domain" description="MATH" evidence="2">
    <location>
        <begin position="11"/>
        <end position="139"/>
    </location>
</feature>
<name>A0AAV2BK46_9ARAC</name>
<reference evidence="3 4" key="1">
    <citation type="submission" date="2024-04" db="EMBL/GenBank/DDBJ databases">
        <authorList>
            <person name="Rising A."/>
            <person name="Reimegard J."/>
            <person name="Sonavane S."/>
            <person name="Akerstrom W."/>
            <person name="Nylinder S."/>
            <person name="Hedman E."/>
            <person name="Kallberg Y."/>
        </authorList>
    </citation>
    <scope>NUCLEOTIDE SEQUENCE [LARGE SCALE GENOMIC DNA]</scope>
</reference>
<sequence>MACKMEGNRKSFTFTWILENFEYCWQETADELLSPTFIADTMDRTKWSLSIYPRGAESNRWVSLILRREVDSKGPATYEVYYELAFLASDGLVLTSKSEQGVFLNGDRWGYIRFEKRESIFANQSRLLFQGALTIRCRIWKRDRKVIRDGQFIARSRIDVERKAFLWRMKNFSIFDIGRGKTFKLKSTFDDKLIITLKLHLRNNQSSYSILIKFINSSQRSLFSSFKSSLIDARGNYVNCGKHKFLFSYSVQNEECKLSLSKDTLIDNKSLYLPNNILTLYCECAFSSRIMLIESEATNNGCSNSFMKNNLVSESMSATSVEKLDSEISTDLKTDFRSILQDKILCDVKLCTESEIFPAHWLILSARSPVFRAMFQDSMKEKDQIEIKGFKPDTVRRLLVYIYTDSLEKLQRKSALDLYAAAVKYQIISLKDKCVSFLKTNLNIANAYEILFFAEVYEHNELKLIAQDFIFKYHQS</sequence>
<evidence type="ECO:0000259" key="1">
    <source>
        <dbReference type="PROSITE" id="PS50097"/>
    </source>
</evidence>
<dbReference type="PANTHER" id="PTHR24413">
    <property type="entry name" value="SPECKLE-TYPE POZ PROTEIN"/>
    <property type="match status" value="1"/>
</dbReference>
<dbReference type="PROSITE" id="PS50144">
    <property type="entry name" value="MATH"/>
    <property type="match status" value="1"/>
</dbReference>
<dbReference type="Pfam" id="PF00651">
    <property type="entry name" value="BTB"/>
    <property type="match status" value="1"/>
</dbReference>
<dbReference type="AlphaFoldDB" id="A0AAV2BK46"/>
<evidence type="ECO:0000313" key="3">
    <source>
        <dbReference type="EMBL" id="CAL1296282.1"/>
    </source>
</evidence>
<gene>
    <name evidence="3" type="ORF">LARSCL_LOCUS19727</name>
</gene>
<evidence type="ECO:0000313" key="4">
    <source>
        <dbReference type="Proteomes" id="UP001497382"/>
    </source>
</evidence>